<comment type="caution">
    <text evidence="3">The sequence shown here is derived from an EMBL/GenBank/DDBJ whole genome shotgun (WGS) entry which is preliminary data.</text>
</comment>
<dbReference type="Proteomes" id="UP001620262">
    <property type="component" value="Unassembled WGS sequence"/>
</dbReference>
<gene>
    <name evidence="3" type="ORF">ACI2JU_15760</name>
</gene>
<evidence type="ECO:0000313" key="4">
    <source>
        <dbReference type="Proteomes" id="UP001620262"/>
    </source>
</evidence>
<evidence type="ECO:0000313" key="3">
    <source>
        <dbReference type="EMBL" id="MFK3865314.1"/>
    </source>
</evidence>
<accession>A0ABW8L0E5</accession>
<organism evidence="3 4">
    <name type="scientific">Pseudoalteromonas rhizosphaerae</name>
    <dbReference type="NCBI Taxonomy" id="2518973"/>
    <lineage>
        <taxon>Bacteria</taxon>
        <taxon>Pseudomonadati</taxon>
        <taxon>Pseudomonadota</taxon>
        <taxon>Gammaproteobacteria</taxon>
        <taxon>Alteromonadales</taxon>
        <taxon>Pseudoalteromonadaceae</taxon>
        <taxon>Pseudoalteromonas</taxon>
    </lineage>
</organism>
<dbReference type="Pfam" id="PF00149">
    <property type="entry name" value="Metallophos"/>
    <property type="match status" value="1"/>
</dbReference>
<keyword evidence="1" id="KW-0732">Signal</keyword>
<dbReference type="InterPro" id="IPR029052">
    <property type="entry name" value="Metallo-depent_PP-like"/>
</dbReference>
<dbReference type="RefSeq" id="WP_404675910.1">
    <property type="nucleotide sequence ID" value="NZ_JBJDOT010000023.1"/>
</dbReference>
<dbReference type="CDD" id="cd00838">
    <property type="entry name" value="MPP_superfamily"/>
    <property type="match status" value="1"/>
</dbReference>
<protein>
    <submittedName>
        <fullName evidence="3">Metallophosphoesterase</fullName>
    </submittedName>
</protein>
<feature type="domain" description="Calcineurin-like phosphoesterase" evidence="2">
    <location>
        <begin position="26"/>
        <end position="146"/>
    </location>
</feature>
<dbReference type="EMBL" id="JBJDOT010000023">
    <property type="protein sequence ID" value="MFK3865314.1"/>
    <property type="molecule type" value="Genomic_DNA"/>
</dbReference>
<dbReference type="Gene3D" id="3.60.21.10">
    <property type="match status" value="2"/>
</dbReference>
<keyword evidence="4" id="KW-1185">Reference proteome</keyword>
<sequence length="608" mass="68067">MKFLISLLIFLSCTPLFAAPATNTQIAFVPDIHFHDIYGDFSDAGFAGIPVDKAKDAVSIRSMQAQIHSTRLFNENYFALIATLDDIAAKGVKLVALPGDFTDDGQPVHLNGLKTILDDYAKKYGMRFFAIPGNHDPVRPFKTAGGKSDFLGSKGQQIGIYSTDHPRCEHVAKDNHSLVCSDKIAHAGYQELVEIMAPFGLQPDSRDLLWETPFGEQVSLVERSYSQCAKNNKARCKQVPDTSYLVEPVTGLWLLAIDANVYVPEFKNGTLVFQGSGNAGYNKVLTEKPYLMKWITNVVKRAKEQHKTLVAFSHFPMGEFYDGQTQSIKSLFGESAFQLAREPELNTRKLLAETGLKLHIGGHMHMNDTAIIETEHNTLFNIQAPSIAAYRPAYKLVTLNNQLAKVDTITIDDVPYFDTLFSAYQTEHDYLQKNAPAQLWDKRILTAKNYQSFSKQHLQALARWRFIPREWPADFRDKVQKMSLLEVISLLSDDSALSKVQQQQLQTKTVLDFISDFYLVRNAGTLAFADISESTQQTYQTMGELLNGTAECKNKLARKSNNGGTLCQLKIALTQAFSIYSNLSNALPDQCLIIDMSKKTSLHDCKDN</sequence>
<feature type="chain" id="PRO_5047464284" evidence="1">
    <location>
        <begin position="19"/>
        <end position="608"/>
    </location>
</feature>
<name>A0ABW8L0E5_9GAMM</name>
<dbReference type="InterPro" id="IPR004843">
    <property type="entry name" value="Calcineurin-like_PHP"/>
</dbReference>
<proteinExistence type="predicted"/>
<evidence type="ECO:0000259" key="2">
    <source>
        <dbReference type="Pfam" id="PF00149"/>
    </source>
</evidence>
<dbReference type="SUPFAM" id="SSF56300">
    <property type="entry name" value="Metallo-dependent phosphatases"/>
    <property type="match status" value="1"/>
</dbReference>
<evidence type="ECO:0000256" key="1">
    <source>
        <dbReference type="SAM" id="SignalP"/>
    </source>
</evidence>
<reference evidence="3 4" key="1">
    <citation type="submission" date="2024-11" db="EMBL/GenBank/DDBJ databases">
        <title>The Natural Products Discovery Center: Release of the First 8490 Sequenced Strains for Exploring Actinobacteria Biosynthetic Diversity.</title>
        <authorList>
            <person name="Kalkreuter E."/>
            <person name="Kautsar S.A."/>
            <person name="Yang D."/>
            <person name="Bader C.D."/>
            <person name="Teijaro C.N."/>
            <person name="Fluegel L."/>
            <person name="Davis C.M."/>
            <person name="Simpson J.R."/>
            <person name="Lauterbach L."/>
            <person name="Steele A.D."/>
            <person name="Gui C."/>
            <person name="Meng S."/>
            <person name="Li G."/>
            <person name="Viehrig K."/>
            <person name="Ye F."/>
            <person name="Su P."/>
            <person name="Kiefer A.F."/>
            <person name="Nichols A."/>
            <person name="Cepeda A.J."/>
            <person name="Yan W."/>
            <person name="Fan B."/>
            <person name="Jiang Y."/>
            <person name="Adhikari A."/>
            <person name="Zheng C.-J."/>
            <person name="Schuster L."/>
            <person name="Cowan T.M."/>
            <person name="Smanski M.J."/>
            <person name="Chevrette M.G."/>
            <person name="De Carvalho L.P.S."/>
            <person name="Shen B."/>
        </authorList>
    </citation>
    <scope>NUCLEOTIDE SEQUENCE [LARGE SCALE GENOMIC DNA]</scope>
    <source>
        <strain evidence="3 4">NPDC078403</strain>
    </source>
</reference>
<feature type="signal peptide" evidence="1">
    <location>
        <begin position="1"/>
        <end position="18"/>
    </location>
</feature>